<gene>
    <name evidence="3" type="ORF">ACTOB_005990</name>
</gene>
<feature type="transmembrane region" description="Helical" evidence="2">
    <location>
        <begin position="155"/>
        <end position="172"/>
    </location>
</feature>
<dbReference type="EMBL" id="CP126980">
    <property type="protein sequence ID" value="WIM93990.1"/>
    <property type="molecule type" value="Genomic_DNA"/>
</dbReference>
<evidence type="ECO:0000256" key="1">
    <source>
        <dbReference type="SAM" id="MobiDB-lite"/>
    </source>
</evidence>
<feature type="compositionally biased region" description="Polar residues" evidence="1">
    <location>
        <begin position="256"/>
        <end position="273"/>
    </location>
</feature>
<keyword evidence="2" id="KW-1133">Transmembrane helix</keyword>
<accession>A0ABY8WE43</accession>
<name>A0ABY8WE43_9ACTN</name>
<feature type="transmembrane region" description="Helical" evidence="2">
    <location>
        <begin position="184"/>
        <end position="204"/>
    </location>
</feature>
<protein>
    <submittedName>
        <fullName evidence="3">Uncharacterized protein</fullName>
    </submittedName>
</protein>
<feature type="transmembrane region" description="Helical" evidence="2">
    <location>
        <begin position="115"/>
        <end position="135"/>
    </location>
</feature>
<feature type="region of interest" description="Disordered" evidence="1">
    <location>
        <begin position="256"/>
        <end position="332"/>
    </location>
</feature>
<feature type="compositionally biased region" description="Low complexity" evidence="1">
    <location>
        <begin position="298"/>
        <end position="332"/>
    </location>
</feature>
<reference evidence="3 4" key="1">
    <citation type="submission" date="2023-06" db="EMBL/GenBank/DDBJ databases">
        <authorList>
            <person name="Yushchuk O."/>
            <person name="Binda E."/>
            <person name="Ruckert-Reed C."/>
            <person name="Fedorenko V."/>
            <person name="Kalinowski J."/>
            <person name="Marinelli F."/>
        </authorList>
    </citation>
    <scope>NUCLEOTIDE SEQUENCE [LARGE SCALE GENOMIC DNA]</scope>
    <source>
        <strain evidence="3 4">NRRL 3884</strain>
    </source>
</reference>
<dbReference type="Pfam" id="PF22564">
    <property type="entry name" value="HAAS"/>
    <property type="match status" value="1"/>
</dbReference>
<proteinExistence type="predicted"/>
<organism evidence="3 4">
    <name type="scientific">Actinoplanes oblitus</name>
    <dbReference type="NCBI Taxonomy" id="3040509"/>
    <lineage>
        <taxon>Bacteria</taxon>
        <taxon>Bacillati</taxon>
        <taxon>Actinomycetota</taxon>
        <taxon>Actinomycetes</taxon>
        <taxon>Micromonosporales</taxon>
        <taxon>Micromonosporaceae</taxon>
        <taxon>Actinoplanes</taxon>
    </lineage>
</organism>
<dbReference type="Proteomes" id="UP001240150">
    <property type="component" value="Chromosome"/>
</dbReference>
<sequence length="332" mass="35233">MNDIAADEITGYVAEVRLALGDIPEATREELLDDLPEHLAEVLAEGAGTLQERLGSPSAYAAELLAAAGLPGSAKPPSPWVTREELRDRVLPWLRVADARVGPVLGYERASQFLVLLRPAWWVLRGYLVAMLLAHLLDGGSAPIGLLPRVGGSDVVALLLLAGCVVGSIWLGRRDLPDKPWPRYALWSGTAVLILISLAGFVGADSSARFAPSFDATYTGNSQYDNIRDVFVYDSQGHLVEDAQLYDQNGAPLQLGGSNCTDPETGESWTSWQRGYPHCPQANPFRSPSPTADPGSEPTATDTPAPAPSLSVPAPSPSAPALSSRPSPSGPR</sequence>
<keyword evidence="4" id="KW-1185">Reference proteome</keyword>
<keyword evidence="2" id="KW-0472">Membrane</keyword>
<keyword evidence="2" id="KW-0812">Transmembrane</keyword>
<dbReference type="RefSeq" id="WP_284915193.1">
    <property type="nucleotide sequence ID" value="NZ_CP126980.1"/>
</dbReference>
<evidence type="ECO:0000313" key="4">
    <source>
        <dbReference type="Proteomes" id="UP001240150"/>
    </source>
</evidence>
<evidence type="ECO:0000313" key="3">
    <source>
        <dbReference type="EMBL" id="WIM93990.1"/>
    </source>
</evidence>
<evidence type="ECO:0000256" key="2">
    <source>
        <dbReference type="SAM" id="Phobius"/>
    </source>
</evidence>